<dbReference type="PANTHER" id="PTHR21567">
    <property type="entry name" value="CLASP"/>
    <property type="match status" value="1"/>
</dbReference>
<protein>
    <submittedName>
        <fullName evidence="2">TOG array regulator of axonemal microtubule protein 1</fullName>
    </submittedName>
</protein>
<evidence type="ECO:0000313" key="2">
    <source>
        <dbReference type="EMBL" id="KAL5104666.1"/>
    </source>
</evidence>
<feature type="compositionally biased region" description="Polar residues" evidence="1">
    <location>
        <begin position="451"/>
        <end position="461"/>
    </location>
</feature>
<dbReference type="InterPro" id="IPR011989">
    <property type="entry name" value="ARM-like"/>
</dbReference>
<feature type="region of interest" description="Disordered" evidence="1">
    <location>
        <begin position="354"/>
        <end position="463"/>
    </location>
</feature>
<reference evidence="2 3" key="1">
    <citation type="journal article" date="2022" name="Front. Cell. Infect. Microbiol.">
        <title>The Genomes of Two Strains of Taenia crassiceps the Animal Model for the Study of Human Cysticercosis.</title>
        <authorList>
            <person name="Bobes R.J."/>
            <person name="Estrada K."/>
            <person name="Rios-Valencia D.G."/>
            <person name="Calderon-Gallegos A."/>
            <person name="de la Torre P."/>
            <person name="Carrero J.C."/>
            <person name="Sanchez-Flores A."/>
            <person name="Laclette J.P."/>
        </authorList>
    </citation>
    <scope>NUCLEOTIDE SEQUENCE [LARGE SCALE GENOMIC DNA]</scope>
    <source>
        <strain evidence="2">WFUcys</strain>
    </source>
</reference>
<comment type="caution">
    <text evidence="2">The sequence shown here is derived from an EMBL/GenBank/DDBJ whole genome shotgun (WGS) entry which is preliminary data.</text>
</comment>
<feature type="compositionally biased region" description="Polar residues" evidence="1">
    <location>
        <begin position="801"/>
        <end position="810"/>
    </location>
</feature>
<feature type="region of interest" description="Disordered" evidence="1">
    <location>
        <begin position="659"/>
        <end position="811"/>
    </location>
</feature>
<evidence type="ECO:0000313" key="3">
    <source>
        <dbReference type="Proteomes" id="UP001651158"/>
    </source>
</evidence>
<dbReference type="Gene3D" id="1.25.10.10">
    <property type="entry name" value="Leucine-rich Repeat Variant"/>
    <property type="match status" value="2"/>
</dbReference>
<keyword evidence="3" id="KW-1185">Reference proteome</keyword>
<feature type="region of interest" description="Disordered" evidence="1">
    <location>
        <begin position="587"/>
        <end position="618"/>
    </location>
</feature>
<gene>
    <name evidence="2" type="ORF">TcWFU_004096</name>
</gene>
<name>A0ABR4Q502_9CEST</name>
<sequence>MRSAKVQRDDDEGLLWNHFSTEFESSSFLLSEELFEKINALARGDLAVKLAHDVAADVTQRMETCLQDFVVVVTATEKSGEELLVRTPQVTIVSAITELLVMDSDFTLLLLGLKSFTNLISAITEAKPRRISQRDFDTLLVNQSGDGYCWIFHLATNFLRIALSDSKRLIRTAGFQLVAKLLRLPKGSKSIVRDLAGPILCCHDDNVKTLDAVKSRLRKEAVDCVTMALLLSPTSELNFNEIVDSVIVPGLKDHKHTVRSSALDCLAVAVKLDSDALISRVESQLPRLNRNNNAKSEEKKGGQGELSNHQNTVSLRSVVFQRHLPSINSQFRLVRPSRLDSTVEMSTVGQVNYESASSIGERRKPSAGRMHGNLRLPWDPRDSVVVVGSASGPSRSCPLSLPNLSQSENDILGSNFDGSRSSGRSPRRSIDKQNPGKQSLELSSRAEIRRSQNPSRTSYCEDNQAVESRVGVAHGDGGVGSVRIISKSLAIPPSTPDNCIVRNRKLINTIDPPEVSQIRRKASQRRSLQVDTDLELANLHLSDQFDATSPNTYRSFNRFNHGSNPFLLTPPSIPSCLSTSRANLSQHHQGSKFDLSPSCSKKSNSPTDFHNSHSGPLRGQHELAKNMMLSSPNYDFQYPCVDVVGRSMHPVGECRRASIKHDGHETDGRSDNGEDCVSTNKSERKGAPSAPPERDDDEDTLRAGVEGHASRGFGRRSVRSGPTDYMKCASSRRGRKGDLEDPESTGSGPQTHSRTGSLQRPPHGLPTRRPPSIPRDGSIHRKTVRQQSSDSASKEVGLARLSQNHPSTIDSGKCRDVASALNRIASTEWEDKVDGLLSLSALALRHPTAFADSHDTHSAVIHAVTSECRNLRSQVSRQAVKTIADLFRGLGRLLDAHVDTCVRVLLVKTGEASAAFLRGEVAIALSDLVRSVNPNRALVALFQHGLGHKNAAVRRQCAIQASYLIESLGPSRVLQTANQRGNLSSWGSMSTVCSGAGSTQNVSAPVTAITSASSQAITERVIVALGKFLLDSNQETRYYGRRILATLQQSPDFERILTRHLSGQMLRAVHEATDYLHTKGLGEPPTSVASAICPRTVAASEQTDASLQNRGCSAGGLGGL</sequence>
<dbReference type="PANTHER" id="PTHR21567:SF87">
    <property type="entry name" value="CRESCERIN-LIKE PROTEIN CHE-12"/>
    <property type="match status" value="1"/>
</dbReference>
<organism evidence="2 3">
    <name type="scientific">Taenia crassiceps</name>
    <dbReference type="NCBI Taxonomy" id="6207"/>
    <lineage>
        <taxon>Eukaryota</taxon>
        <taxon>Metazoa</taxon>
        <taxon>Spiralia</taxon>
        <taxon>Lophotrochozoa</taxon>
        <taxon>Platyhelminthes</taxon>
        <taxon>Cestoda</taxon>
        <taxon>Eucestoda</taxon>
        <taxon>Cyclophyllidea</taxon>
        <taxon>Taeniidae</taxon>
        <taxon>Taenia</taxon>
    </lineage>
</organism>
<dbReference type="Proteomes" id="UP001651158">
    <property type="component" value="Unassembled WGS sequence"/>
</dbReference>
<dbReference type="EMBL" id="JAKROA010000011">
    <property type="protein sequence ID" value="KAL5104666.1"/>
    <property type="molecule type" value="Genomic_DNA"/>
</dbReference>
<feature type="region of interest" description="Disordered" evidence="1">
    <location>
        <begin position="288"/>
        <end position="308"/>
    </location>
</feature>
<dbReference type="SUPFAM" id="SSF48371">
    <property type="entry name" value="ARM repeat"/>
    <property type="match status" value="1"/>
</dbReference>
<feature type="compositionally biased region" description="Polar residues" evidence="1">
    <location>
        <begin position="597"/>
        <end position="614"/>
    </location>
</feature>
<proteinExistence type="predicted"/>
<feature type="compositionally biased region" description="Low complexity" evidence="1">
    <location>
        <begin position="383"/>
        <end position="396"/>
    </location>
</feature>
<accession>A0ABR4Q502</accession>
<feature type="compositionally biased region" description="Basic and acidic residues" evidence="1">
    <location>
        <begin position="659"/>
        <end position="672"/>
    </location>
</feature>
<dbReference type="InterPro" id="IPR016024">
    <property type="entry name" value="ARM-type_fold"/>
</dbReference>
<evidence type="ECO:0000256" key="1">
    <source>
        <dbReference type="SAM" id="MobiDB-lite"/>
    </source>
</evidence>
<feature type="compositionally biased region" description="Polar residues" evidence="1">
    <location>
        <begin position="744"/>
        <end position="758"/>
    </location>
</feature>